<dbReference type="PANTHER" id="PTHR43711:SF31">
    <property type="entry name" value="HISTIDINE KINASE"/>
    <property type="match status" value="1"/>
</dbReference>
<dbReference type="FunFam" id="1.10.287.130:FF:000001">
    <property type="entry name" value="Two-component sensor histidine kinase"/>
    <property type="match status" value="1"/>
</dbReference>
<dbReference type="PATRIC" id="fig|1203610.3.peg.689"/>
<dbReference type="STRING" id="1203610.HMPREF1536_00667"/>
<dbReference type="EC" id="2.7.13.3" evidence="2"/>
<accession>A0A0F5JPE3</accession>
<evidence type="ECO:0000256" key="7">
    <source>
        <dbReference type="ARBA" id="ARBA00023136"/>
    </source>
</evidence>
<keyword evidence="7 8" id="KW-0472">Membrane</keyword>
<feature type="chain" id="PRO_5002489836" description="histidine kinase" evidence="9">
    <location>
        <begin position="29"/>
        <end position="763"/>
    </location>
</feature>
<dbReference type="SUPFAM" id="SSF55874">
    <property type="entry name" value="ATPase domain of HSP90 chaperone/DNA topoisomerase II/histidine kinase"/>
    <property type="match status" value="1"/>
</dbReference>
<proteinExistence type="predicted"/>
<name>A0A0F5JPE3_9BACT</name>
<dbReference type="InterPro" id="IPR004358">
    <property type="entry name" value="Sig_transdc_His_kin-like_C"/>
</dbReference>
<evidence type="ECO:0000256" key="3">
    <source>
        <dbReference type="ARBA" id="ARBA00022553"/>
    </source>
</evidence>
<dbReference type="InterPro" id="IPR003594">
    <property type="entry name" value="HATPase_dom"/>
</dbReference>
<dbReference type="AlphaFoldDB" id="A0A0F5JPE3"/>
<keyword evidence="12" id="KW-1185">Reference proteome</keyword>
<organism evidence="11 12">
    <name type="scientific">Parabacteroides gordonii MS-1 = DSM 23371</name>
    <dbReference type="NCBI Taxonomy" id="1203610"/>
    <lineage>
        <taxon>Bacteria</taxon>
        <taxon>Pseudomonadati</taxon>
        <taxon>Bacteroidota</taxon>
        <taxon>Bacteroidia</taxon>
        <taxon>Bacteroidales</taxon>
        <taxon>Tannerellaceae</taxon>
        <taxon>Parabacteroides</taxon>
    </lineage>
</organism>
<evidence type="ECO:0000256" key="9">
    <source>
        <dbReference type="SAM" id="SignalP"/>
    </source>
</evidence>
<evidence type="ECO:0000313" key="12">
    <source>
        <dbReference type="Proteomes" id="UP000033035"/>
    </source>
</evidence>
<keyword evidence="4" id="KW-0808">Transferase</keyword>
<evidence type="ECO:0000256" key="8">
    <source>
        <dbReference type="SAM" id="Phobius"/>
    </source>
</evidence>
<keyword evidence="3" id="KW-0597">Phosphoprotein</keyword>
<dbReference type="InterPro" id="IPR036097">
    <property type="entry name" value="HisK_dim/P_sf"/>
</dbReference>
<keyword evidence="5" id="KW-0418">Kinase</keyword>
<keyword evidence="8" id="KW-0812">Transmembrane</keyword>
<dbReference type="SMART" id="SM00388">
    <property type="entry name" value="HisKA"/>
    <property type="match status" value="1"/>
</dbReference>
<dbReference type="EMBL" id="AQHW01000003">
    <property type="protein sequence ID" value="KKB59686.1"/>
    <property type="molecule type" value="Genomic_DNA"/>
</dbReference>
<comment type="caution">
    <text evidence="11">The sequence shown here is derived from an EMBL/GenBank/DDBJ whole genome shotgun (WGS) entry which is preliminary data.</text>
</comment>
<protein>
    <recommendedName>
        <fullName evidence="2">histidine kinase</fullName>
        <ecNumber evidence="2">2.7.13.3</ecNumber>
    </recommendedName>
</protein>
<feature type="transmembrane region" description="Helical" evidence="8">
    <location>
        <begin position="370"/>
        <end position="393"/>
    </location>
</feature>
<evidence type="ECO:0000256" key="6">
    <source>
        <dbReference type="ARBA" id="ARBA00023012"/>
    </source>
</evidence>
<dbReference type="InterPro" id="IPR005467">
    <property type="entry name" value="His_kinase_dom"/>
</dbReference>
<dbReference type="Proteomes" id="UP000033035">
    <property type="component" value="Unassembled WGS sequence"/>
</dbReference>
<gene>
    <name evidence="11" type="ORF">HMPREF1536_00667</name>
</gene>
<feature type="signal peptide" evidence="9">
    <location>
        <begin position="1"/>
        <end position="28"/>
    </location>
</feature>
<dbReference type="SUPFAM" id="SSF47384">
    <property type="entry name" value="Homodimeric domain of signal transducing histidine kinase"/>
    <property type="match status" value="1"/>
</dbReference>
<dbReference type="Pfam" id="PF00512">
    <property type="entry name" value="HisKA"/>
    <property type="match status" value="1"/>
</dbReference>
<dbReference type="CDD" id="cd00082">
    <property type="entry name" value="HisKA"/>
    <property type="match status" value="1"/>
</dbReference>
<sequence length="763" mass="87983">MQTALTKYLFHLTGILLLAACFSCNQSASDLKRILVIQSYEPEYDGYIGTEHKILHEFKRNHIKTDIRTFYLDCESYMDKEEKARIYNYLDSLDGWRPDIVLTYDDQACYSFMNSDHPLSKQVPTIFSGVNYPNWSLLKKHPNITGYWDRPEFLKTIKMSEEIYGPMRINIWTDNTYLGKQTTGSFLNELKAQGINYVAGYHFTVDDKNQYILTKDSSLIIEKTVLNKPSKTYYALTNGRETESAQLLWALSGLARYSVFVQSKRDFTSKRLGLFSSAPTITVINEGFGLKEGLLGGYITPYHTQIELSVKTASEVLRGKPLSSIPITKSPKEYLIDWEEMVRWNIPLNQIPGNYQIVNMPFFEKYKSHIISFGICIGITVILLIIYLTYLYLRENRNKQQAQESLRKGEQFLSLALAGGNVFAFQLRNNKFYFDRDFYTAVGLKENPFSIEEFRSYILPQHLHIFNMNIEMAISGDLENNISQIQCKFNDKDYQWWEFRYTYNKQDDFFSGLCLNIQRGKEAEQELIYARQKAEESDKMKSAFLANMSHEIRTPLNAIVGFSNIIAEEDVELSSSERNDFLKLINTNSDLLLKLINDILDLSRIESGRMEFSFSECNLSDLMNNVYQTHRLLMPEGVELKIEKPEEAVMLNTDKHRLTQVITNFINNASKFTRSGYIKIGYSYNPKRLAVDIFVEDTGIGIPKEKQKAVFERFNKLDEFAQGTGLGLAICQVIIHRFGGVIELESEENKGSCFTISLPLVIS</sequence>
<dbReference type="SMART" id="SM00387">
    <property type="entry name" value="HATPase_c"/>
    <property type="match status" value="1"/>
</dbReference>
<evidence type="ECO:0000256" key="5">
    <source>
        <dbReference type="ARBA" id="ARBA00022777"/>
    </source>
</evidence>
<dbReference type="Gene3D" id="1.10.287.130">
    <property type="match status" value="1"/>
</dbReference>
<evidence type="ECO:0000259" key="10">
    <source>
        <dbReference type="PROSITE" id="PS50109"/>
    </source>
</evidence>
<dbReference type="PROSITE" id="PS50109">
    <property type="entry name" value="HIS_KIN"/>
    <property type="match status" value="1"/>
</dbReference>
<dbReference type="PRINTS" id="PR00344">
    <property type="entry name" value="BCTRLSENSOR"/>
</dbReference>
<dbReference type="Gene3D" id="3.40.50.2300">
    <property type="match status" value="2"/>
</dbReference>
<reference evidence="11 12" key="1">
    <citation type="submission" date="2013-04" db="EMBL/GenBank/DDBJ databases">
        <title>The Genome Sequence of Parabacteroides gordonii DSM 23371.</title>
        <authorList>
            <consortium name="The Broad Institute Genomics Platform"/>
            <person name="Earl A."/>
            <person name="Ward D."/>
            <person name="Feldgarden M."/>
            <person name="Gevers D."/>
            <person name="Martens E."/>
            <person name="Sakamoto M."/>
            <person name="Benno Y."/>
            <person name="Suzuki N."/>
            <person name="Matsunaga N."/>
            <person name="Koshihara K."/>
            <person name="Seki M."/>
            <person name="Komiya H."/>
            <person name="Walker B."/>
            <person name="Young S."/>
            <person name="Zeng Q."/>
            <person name="Gargeya S."/>
            <person name="Fitzgerald M."/>
            <person name="Haas B."/>
            <person name="Abouelleil A."/>
            <person name="Allen A.W."/>
            <person name="Alvarado L."/>
            <person name="Arachchi H.M."/>
            <person name="Berlin A.M."/>
            <person name="Chapman S.B."/>
            <person name="Gainer-Dewar J."/>
            <person name="Goldberg J."/>
            <person name="Griggs A."/>
            <person name="Gujja S."/>
            <person name="Hansen M."/>
            <person name="Howarth C."/>
            <person name="Imamovic A."/>
            <person name="Ireland A."/>
            <person name="Larimer J."/>
            <person name="McCowan C."/>
            <person name="Murphy C."/>
            <person name="Pearson M."/>
            <person name="Poon T.W."/>
            <person name="Priest M."/>
            <person name="Roberts A."/>
            <person name="Saif S."/>
            <person name="Shea T."/>
            <person name="Sisk P."/>
            <person name="Sykes S."/>
            <person name="Wortman J."/>
            <person name="Nusbaum C."/>
            <person name="Birren B."/>
        </authorList>
    </citation>
    <scope>NUCLEOTIDE SEQUENCE [LARGE SCALE GENOMIC DNA]</scope>
    <source>
        <strain evidence="11 12">MS-1</strain>
    </source>
</reference>
<evidence type="ECO:0000313" key="11">
    <source>
        <dbReference type="EMBL" id="KKB59686.1"/>
    </source>
</evidence>
<evidence type="ECO:0000256" key="2">
    <source>
        <dbReference type="ARBA" id="ARBA00012438"/>
    </source>
</evidence>
<dbReference type="GO" id="GO:0000155">
    <property type="term" value="F:phosphorelay sensor kinase activity"/>
    <property type="evidence" value="ECO:0007669"/>
    <property type="project" value="InterPro"/>
</dbReference>
<keyword evidence="6" id="KW-0902">Two-component regulatory system</keyword>
<keyword evidence="8" id="KW-1133">Transmembrane helix</keyword>
<dbReference type="InterPro" id="IPR003661">
    <property type="entry name" value="HisK_dim/P_dom"/>
</dbReference>
<dbReference type="Gene3D" id="3.30.565.10">
    <property type="entry name" value="Histidine kinase-like ATPase, C-terminal domain"/>
    <property type="match status" value="1"/>
</dbReference>
<evidence type="ECO:0000256" key="4">
    <source>
        <dbReference type="ARBA" id="ARBA00022679"/>
    </source>
</evidence>
<dbReference type="InterPro" id="IPR050736">
    <property type="entry name" value="Sensor_HK_Regulatory"/>
</dbReference>
<dbReference type="HOGENOM" id="CLU_000445_38_3_10"/>
<comment type="catalytic activity">
    <reaction evidence="1">
        <text>ATP + protein L-histidine = ADP + protein N-phospho-L-histidine.</text>
        <dbReference type="EC" id="2.7.13.3"/>
    </reaction>
</comment>
<evidence type="ECO:0000256" key="1">
    <source>
        <dbReference type="ARBA" id="ARBA00000085"/>
    </source>
</evidence>
<dbReference type="PROSITE" id="PS51257">
    <property type="entry name" value="PROKAR_LIPOPROTEIN"/>
    <property type="match status" value="1"/>
</dbReference>
<dbReference type="PANTHER" id="PTHR43711">
    <property type="entry name" value="TWO-COMPONENT HISTIDINE KINASE"/>
    <property type="match status" value="1"/>
</dbReference>
<feature type="domain" description="Histidine kinase" evidence="10">
    <location>
        <begin position="547"/>
        <end position="762"/>
    </location>
</feature>
<dbReference type="Pfam" id="PF02518">
    <property type="entry name" value="HATPase_c"/>
    <property type="match status" value="1"/>
</dbReference>
<keyword evidence="9" id="KW-0732">Signal</keyword>
<dbReference type="FunFam" id="3.30.565.10:FF:000006">
    <property type="entry name" value="Sensor histidine kinase WalK"/>
    <property type="match status" value="1"/>
</dbReference>
<dbReference type="InterPro" id="IPR036890">
    <property type="entry name" value="HATPase_C_sf"/>
</dbReference>
<dbReference type="RefSeq" id="WP_028728602.1">
    <property type="nucleotide sequence ID" value="NZ_AUAE01000034.1"/>
</dbReference>